<dbReference type="AlphaFoldDB" id="A0A5B7GXU2"/>
<keyword evidence="1" id="KW-0732">Signal</keyword>
<feature type="chain" id="PRO_5022817774" evidence="1">
    <location>
        <begin position="23"/>
        <end position="117"/>
    </location>
</feature>
<organism evidence="2 3">
    <name type="scientific">Portunus trituberculatus</name>
    <name type="common">Swimming crab</name>
    <name type="synonym">Neptunus trituberculatus</name>
    <dbReference type="NCBI Taxonomy" id="210409"/>
    <lineage>
        <taxon>Eukaryota</taxon>
        <taxon>Metazoa</taxon>
        <taxon>Ecdysozoa</taxon>
        <taxon>Arthropoda</taxon>
        <taxon>Crustacea</taxon>
        <taxon>Multicrustacea</taxon>
        <taxon>Malacostraca</taxon>
        <taxon>Eumalacostraca</taxon>
        <taxon>Eucarida</taxon>
        <taxon>Decapoda</taxon>
        <taxon>Pleocyemata</taxon>
        <taxon>Brachyura</taxon>
        <taxon>Eubrachyura</taxon>
        <taxon>Portunoidea</taxon>
        <taxon>Portunidae</taxon>
        <taxon>Portuninae</taxon>
        <taxon>Portunus</taxon>
    </lineage>
</organism>
<keyword evidence="3" id="KW-1185">Reference proteome</keyword>
<proteinExistence type="predicted"/>
<evidence type="ECO:0000256" key="1">
    <source>
        <dbReference type="SAM" id="SignalP"/>
    </source>
</evidence>
<comment type="caution">
    <text evidence="2">The sequence shown here is derived from an EMBL/GenBank/DDBJ whole genome shotgun (WGS) entry which is preliminary data.</text>
</comment>
<sequence>MLRSSLFLMCLVTLVAVTRVAPLRVGTSIPGFSLTGGSPITDPVLMKHLCYRTKRDRRCSYRYRGVGPMGRMHKKIIYQMLQNGWLMSDEPVSEFSWHMCCQQNVFFLTLRDLNEAK</sequence>
<accession>A0A5B7GXU2</accession>
<reference evidence="2 3" key="1">
    <citation type="submission" date="2019-05" db="EMBL/GenBank/DDBJ databases">
        <title>Another draft genome of Portunus trituberculatus and its Hox gene families provides insights of decapod evolution.</title>
        <authorList>
            <person name="Jeong J.-H."/>
            <person name="Song I."/>
            <person name="Kim S."/>
            <person name="Choi T."/>
            <person name="Kim D."/>
            <person name="Ryu S."/>
            <person name="Kim W."/>
        </authorList>
    </citation>
    <scope>NUCLEOTIDE SEQUENCE [LARGE SCALE GENOMIC DNA]</scope>
    <source>
        <tissue evidence="2">Muscle</tissue>
    </source>
</reference>
<evidence type="ECO:0000313" key="3">
    <source>
        <dbReference type="Proteomes" id="UP000324222"/>
    </source>
</evidence>
<evidence type="ECO:0000313" key="2">
    <source>
        <dbReference type="EMBL" id="MPC61414.1"/>
    </source>
</evidence>
<gene>
    <name evidence="2" type="ORF">E2C01_055486</name>
</gene>
<dbReference type="Proteomes" id="UP000324222">
    <property type="component" value="Unassembled WGS sequence"/>
</dbReference>
<dbReference type="EMBL" id="VSRR010018521">
    <property type="protein sequence ID" value="MPC61414.1"/>
    <property type="molecule type" value="Genomic_DNA"/>
</dbReference>
<feature type="signal peptide" evidence="1">
    <location>
        <begin position="1"/>
        <end position="22"/>
    </location>
</feature>
<protein>
    <submittedName>
        <fullName evidence="2">Uncharacterized protein</fullName>
    </submittedName>
</protein>
<name>A0A5B7GXU2_PORTR</name>